<proteinExistence type="predicted"/>
<dbReference type="EMBL" id="LAZR01011786">
    <property type="protein sequence ID" value="KKM59827.1"/>
    <property type="molecule type" value="Genomic_DNA"/>
</dbReference>
<dbReference type="PANTHER" id="PTHR43591">
    <property type="entry name" value="METHYLTRANSFERASE"/>
    <property type="match status" value="1"/>
</dbReference>
<dbReference type="Pfam" id="PF13649">
    <property type="entry name" value="Methyltransf_25"/>
    <property type="match status" value="1"/>
</dbReference>
<name>A0A0F9IR90_9ZZZZ</name>
<dbReference type="CDD" id="cd02440">
    <property type="entry name" value="AdoMet_MTases"/>
    <property type="match status" value="1"/>
</dbReference>
<feature type="domain" description="Methyltransferase" evidence="1">
    <location>
        <begin position="55"/>
        <end position="150"/>
    </location>
</feature>
<evidence type="ECO:0000313" key="2">
    <source>
        <dbReference type="EMBL" id="KKM59827.1"/>
    </source>
</evidence>
<accession>A0A0F9IR90</accession>
<sequence>MVFQLDRQLNKLSKKKDIIDRYNSTANFYDERYKEIQEEKYKLVLHNYTLKEKTILDCGCGTGLLGEYVLNSKNEEEIFNINFVAVDLSLNMLLKFKQKLLKLKNKERVSLILADIENLPFRDKKFNFIFSFTSFQNLPQYFKGVLEVLRVCSVVGDLILTILRKKLDLDNLVDFIKPLVRNLKVIDQKFVEDVIILCKNSQE</sequence>
<dbReference type="AlphaFoldDB" id="A0A0F9IR90"/>
<dbReference type="InterPro" id="IPR041698">
    <property type="entry name" value="Methyltransf_25"/>
</dbReference>
<gene>
    <name evidence="2" type="ORF">LCGC14_1547690</name>
</gene>
<evidence type="ECO:0000259" key="1">
    <source>
        <dbReference type="Pfam" id="PF13649"/>
    </source>
</evidence>
<dbReference type="Gene3D" id="3.40.50.150">
    <property type="entry name" value="Vaccinia Virus protein VP39"/>
    <property type="match status" value="1"/>
</dbReference>
<dbReference type="InterPro" id="IPR029063">
    <property type="entry name" value="SAM-dependent_MTases_sf"/>
</dbReference>
<organism evidence="2">
    <name type="scientific">marine sediment metagenome</name>
    <dbReference type="NCBI Taxonomy" id="412755"/>
    <lineage>
        <taxon>unclassified sequences</taxon>
        <taxon>metagenomes</taxon>
        <taxon>ecological metagenomes</taxon>
    </lineage>
</organism>
<dbReference type="SUPFAM" id="SSF53335">
    <property type="entry name" value="S-adenosyl-L-methionine-dependent methyltransferases"/>
    <property type="match status" value="1"/>
</dbReference>
<protein>
    <recommendedName>
        <fullName evidence="1">Methyltransferase domain-containing protein</fullName>
    </recommendedName>
</protein>
<comment type="caution">
    <text evidence="2">The sequence shown here is derived from an EMBL/GenBank/DDBJ whole genome shotgun (WGS) entry which is preliminary data.</text>
</comment>
<reference evidence="2" key="1">
    <citation type="journal article" date="2015" name="Nature">
        <title>Complex archaea that bridge the gap between prokaryotes and eukaryotes.</title>
        <authorList>
            <person name="Spang A."/>
            <person name="Saw J.H."/>
            <person name="Jorgensen S.L."/>
            <person name="Zaremba-Niedzwiedzka K."/>
            <person name="Martijn J."/>
            <person name="Lind A.E."/>
            <person name="van Eijk R."/>
            <person name="Schleper C."/>
            <person name="Guy L."/>
            <person name="Ettema T.J."/>
        </authorList>
    </citation>
    <scope>NUCLEOTIDE SEQUENCE</scope>
</reference>